<dbReference type="Gene3D" id="3.80.10.10">
    <property type="entry name" value="Ribonuclease Inhibitor"/>
    <property type="match status" value="1"/>
</dbReference>
<name>A0A8D2DS04_SCIVU</name>
<protein>
    <recommendedName>
        <fullName evidence="5">Melanoma antigen preferentially expressed in tumors-like</fullName>
    </recommendedName>
</protein>
<sequence length="473" mass="54097">MFKKMDQIAPATLLEFAAQSLVSNEAAAIHALEELPRDLFVPLFIAAFLGGHKKILKAMVRIWPFRCLHIGALSVREPYYEIWKAMIDGLQILCAISSFPYRGPKLRILDLRQDADCRTTCCEIRTMFPFCFQSCVFSQHSILRLQEAQQSVTHIRNVTSDSEPQSSWESMELLVDLSLDGTLKTRQFLSFLRRKIEQSFGSLHLCCRDLQIDKISDYKSILKFLDLVCIDHLGVDQAYLSEVTSLLDQMVHLDSLSLSKIPFKSCKGKNFRNFLTNLRRMDNLQELSLSFFCLTNQLHKLLRVLPPQLDALHLSFCGLSSRDFTVLSQSSQATHLRLLNLSNNQISWEVSESFQILLEKLSGTLRHLEINSCLMTDSTLSVVIPALSRCSHLRVLSFASNPITMPMLMNLLQQLTGLMELKHVIYSIPVHCYEQWQFNGSLDQQKLVEVQAELKAMLQAVHRNDMHWATCPE</sequence>
<dbReference type="GeneTree" id="ENSGT01030000234531"/>
<evidence type="ECO:0000256" key="2">
    <source>
        <dbReference type="ARBA" id="ARBA00022737"/>
    </source>
</evidence>
<evidence type="ECO:0000313" key="3">
    <source>
        <dbReference type="Ensembl" id="ENSSVLP00005028818.1"/>
    </source>
</evidence>
<dbReference type="InterPro" id="IPR032675">
    <property type="entry name" value="LRR_dom_sf"/>
</dbReference>
<dbReference type="Ensembl" id="ENSSVLT00005032024.1">
    <property type="protein sequence ID" value="ENSSVLP00005028818.1"/>
    <property type="gene ID" value="ENSSVLG00005022697.1"/>
</dbReference>
<proteinExistence type="predicted"/>
<dbReference type="Proteomes" id="UP000694564">
    <property type="component" value="Chromosome X"/>
</dbReference>
<dbReference type="AlphaFoldDB" id="A0A8D2DS04"/>
<evidence type="ECO:0000313" key="4">
    <source>
        <dbReference type="Proteomes" id="UP000694564"/>
    </source>
</evidence>
<dbReference type="InterPro" id="IPR050694">
    <property type="entry name" value="LRRC14/PRAME"/>
</dbReference>
<keyword evidence="1" id="KW-0433">Leucine-rich repeat</keyword>
<keyword evidence="4" id="KW-1185">Reference proteome</keyword>
<reference evidence="3" key="1">
    <citation type="submission" date="2025-08" db="UniProtKB">
        <authorList>
            <consortium name="Ensembl"/>
        </authorList>
    </citation>
    <scope>IDENTIFICATION</scope>
</reference>
<reference evidence="3" key="2">
    <citation type="submission" date="2025-09" db="UniProtKB">
        <authorList>
            <consortium name="Ensembl"/>
        </authorList>
    </citation>
    <scope>IDENTIFICATION</scope>
</reference>
<evidence type="ECO:0008006" key="5">
    <source>
        <dbReference type="Google" id="ProtNLM"/>
    </source>
</evidence>
<dbReference type="SUPFAM" id="SSF52047">
    <property type="entry name" value="RNI-like"/>
    <property type="match status" value="1"/>
</dbReference>
<dbReference type="PANTHER" id="PTHR14224">
    <property type="entry name" value="SIMILAR TO PREFERENTIALLY EXPRESSED ANTIGEN IN MELANOMA-LIKE 3"/>
    <property type="match status" value="1"/>
</dbReference>
<keyword evidence="2" id="KW-0677">Repeat</keyword>
<dbReference type="PANTHER" id="PTHR14224:SF1">
    <property type="entry name" value="PRAME LIKE, X-LINKED 1"/>
    <property type="match status" value="1"/>
</dbReference>
<dbReference type="GO" id="GO:0005737">
    <property type="term" value="C:cytoplasm"/>
    <property type="evidence" value="ECO:0007669"/>
    <property type="project" value="TreeGrafter"/>
</dbReference>
<evidence type="ECO:0000256" key="1">
    <source>
        <dbReference type="ARBA" id="ARBA00022614"/>
    </source>
</evidence>
<organism evidence="3 4">
    <name type="scientific">Sciurus vulgaris</name>
    <name type="common">Eurasian red squirrel</name>
    <dbReference type="NCBI Taxonomy" id="55149"/>
    <lineage>
        <taxon>Eukaryota</taxon>
        <taxon>Metazoa</taxon>
        <taxon>Chordata</taxon>
        <taxon>Craniata</taxon>
        <taxon>Vertebrata</taxon>
        <taxon>Euteleostomi</taxon>
        <taxon>Mammalia</taxon>
        <taxon>Eutheria</taxon>
        <taxon>Euarchontoglires</taxon>
        <taxon>Glires</taxon>
        <taxon>Rodentia</taxon>
        <taxon>Sciuromorpha</taxon>
        <taxon>Sciuridae</taxon>
        <taxon>Sciurinae</taxon>
        <taxon>Sciurini</taxon>
        <taxon>Sciurus</taxon>
    </lineage>
</organism>
<accession>A0A8D2DS04</accession>